<dbReference type="AlphaFoldDB" id="A0A1H5C934"/>
<dbReference type="RefSeq" id="WP_091317980.1">
    <property type="nucleotide sequence ID" value="NZ_FNSO01000004.1"/>
</dbReference>
<gene>
    <name evidence="2" type="ORF">SAMN04489727_8667</name>
</gene>
<keyword evidence="1" id="KW-0472">Membrane</keyword>
<keyword evidence="3" id="KW-1185">Reference proteome</keyword>
<feature type="transmembrane region" description="Helical" evidence="1">
    <location>
        <begin position="63"/>
        <end position="85"/>
    </location>
</feature>
<proteinExistence type="predicted"/>
<dbReference type="Proteomes" id="UP000199622">
    <property type="component" value="Unassembled WGS sequence"/>
</dbReference>
<evidence type="ECO:0000313" key="2">
    <source>
        <dbReference type="EMBL" id="SED63329.1"/>
    </source>
</evidence>
<feature type="transmembrane region" description="Helical" evidence="1">
    <location>
        <begin position="34"/>
        <end position="51"/>
    </location>
</feature>
<accession>A0A1H5C934</accession>
<dbReference type="OrthoDB" id="3827100at2"/>
<name>A0A1H5C934_9PSEU</name>
<keyword evidence="1" id="KW-1133">Transmembrane helix</keyword>
<sequence>MLARTAWATAALLVGVFAPLGVLGTSPGGLAGLGMLGLTIGALVTAVSPPVRHGMPARTRTAALRAGALAAAIFFALFFTVSGMLATLSGALTAALVVVFAALALVADLRRSDHRSRPRTNDVVAAVISPPPARPVTELSLDELCTSWRRSYFQLLVSRDASARRHLVQRRQDYLDEIERRDRSGFLRWLGSGARPGGDPGPYLTPRS</sequence>
<keyword evidence="1" id="KW-0812">Transmembrane</keyword>
<protein>
    <submittedName>
        <fullName evidence="2">Uncharacterized protein</fullName>
    </submittedName>
</protein>
<organism evidence="2 3">
    <name type="scientific">Amycolatopsis tolypomycina</name>
    <dbReference type="NCBI Taxonomy" id="208445"/>
    <lineage>
        <taxon>Bacteria</taxon>
        <taxon>Bacillati</taxon>
        <taxon>Actinomycetota</taxon>
        <taxon>Actinomycetes</taxon>
        <taxon>Pseudonocardiales</taxon>
        <taxon>Pseudonocardiaceae</taxon>
        <taxon>Amycolatopsis</taxon>
    </lineage>
</organism>
<reference evidence="3" key="1">
    <citation type="submission" date="2016-10" db="EMBL/GenBank/DDBJ databases">
        <authorList>
            <person name="Varghese N."/>
            <person name="Submissions S."/>
        </authorList>
    </citation>
    <scope>NUCLEOTIDE SEQUENCE [LARGE SCALE GENOMIC DNA]</scope>
    <source>
        <strain evidence="3">DSM 44544</strain>
    </source>
</reference>
<feature type="transmembrane region" description="Helical" evidence="1">
    <location>
        <begin position="91"/>
        <end position="109"/>
    </location>
</feature>
<evidence type="ECO:0000256" key="1">
    <source>
        <dbReference type="SAM" id="Phobius"/>
    </source>
</evidence>
<evidence type="ECO:0000313" key="3">
    <source>
        <dbReference type="Proteomes" id="UP000199622"/>
    </source>
</evidence>
<dbReference type="EMBL" id="FNSO01000004">
    <property type="protein sequence ID" value="SED63329.1"/>
    <property type="molecule type" value="Genomic_DNA"/>
</dbReference>